<dbReference type="InterPro" id="IPR001653">
    <property type="entry name" value="DAP_epimerase_DapF"/>
</dbReference>
<comment type="subunit">
    <text evidence="8">Homodimer.</text>
</comment>
<feature type="site" description="Could be important to modulate the pK values of the two catalytic cysteine residues" evidence="8">
    <location>
        <position position="222"/>
    </location>
</feature>
<feature type="site" description="Could be important to modulate the pK values of the two catalytic cysteine residues" evidence="8">
    <location>
        <position position="165"/>
    </location>
</feature>
<keyword evidence="6 8" id="KW-0413">Isomerase</keyword>
<feature type="binding site" evidence="8">
    <location>
        <begin position="232"/>
        <end position="233"/>
    </location>
    <ligand>
        <name>substrate</name>
    </ligand>
</feature>
<feature type="binding site" evidence="8">
    <location>
        <position position="14"/>
    </location>
    <ligand>
        <name>substrate</name>
    </ligand>
</feature>
<feature type="active site" description="Proton donor" evidence="8">
    <location>
        <position position="83"/>
    </location>
</feature>
<dbReference type="GO" id="GO:0009089">
    <property type="term" value="P:lysine biosynthetic process via diaminopimelate"/>
    <property type="evidence" value="ECO:0007669"/>
    <property type="project" value="UniProtKB-UniRule"/>
</dbReference>
<organism evidence="10 11">
    <name type="scientific">Demequina mangrovi</name>
    <dbReference type="NCBI Taxonomy" id="1043493"/>
    <lineage>
        <taxon>Bacteria</taxon>
        <taxon>Bacillati</taxon>
        <taxon>Actinomycetota</taxon>
        <taxon>Actinomycetes</taxon>
        <taxon>Micrococcales</taxon>
        <taxon>Demequinaceae</taxon>
        <taxon>Demequina</taxon>
    </lineage>
</organism>
<feature type="active site" description="Proton acceptor" evidence="8">
    <location>
        <position position="231"/>
    </location>
</feature>
<reference evidence="11" key="1">
    <citation type="submission" date="2016-10" db="EMBL/GenBank/DDBJ databases">
        <authorList>
            <person name="Varghese N."/>
        </authorList>
    </citation>
    <scope>NUCLEOTIDE SEQUENCE [LARGE SCALE GENOMIC DNA]</scope>
    <source>
        <strain evidence="11">DSM 24868</strain>
    </source>
</reference>
<feature type="binding site" evidence="8">
    <location>
        <begin position="222"/>
        <end position="223"/>
    </location>
    <ligand>
        <name>substrate</name>
    </ligand>
</feature>
<dbReference type="PANTHER" id="PTHR31689">
    <property type="entry name" value="DIAMINOPIMELATE EPIMERASE, CHLOROPLASTIC"/>
    <property type="match status" value="1"/>
</dbReference>
<feature type="binding site" evidence="8">
    <location>
        <begin position="84"/>
        <end position="85"/>
    </location>
    <ligand>
        <name>substrate</name>
    </ligand>
</feature>
<feature type="binding site" evidence="8">
    <location>
        <position position="196"/>
    </location>
    <ligand>
        <name>substrate</name>
    </ligand>
</feature>
<comment type="caution">
    <text evidence="8">Lacks conserved residue(s) required for the propagation of feature annotation.</text>
</comment>
<evidence type="ECO:0000256" key="4">
    <source>
        <dbReference type="ARBA" id="ARBA00022605"/>
    </source>
</evidence>
<name>A0A1H6Z1Y8_9MICO</name>
<keyword evidence="11" id="KW-1185">Reference proteome</keyword>
<evidence type="ECO:0000256" key="5">
    <source>
        <dbReference type="ARBA" id="ARBA00023154"/>
    </source>
</evidence>
<dbReference type="HAMAP" id="MF_00197">
    <property type="entry name" value="DAP_epimerase"/>
    <property type="match status" value="1"/>
</dbReference>
<feature type="active site" evidence="9">
    <location>
        <position position="83"/>
    </location>
</feature>
<dbReference type="RefSeq" id="WP_042214344.1">
    <property type="nucleotide sequence ID" value="NZ_BBLU01000006.1"/>
</dbReference>
<evidence type="ECO:0000313" key="10">
    <source>
        <dbReference type="EMBL" id="SEJ47543.1"/>
    </source>
</evidence>
<protein>
    <recommendedName>
        <fullName evidence="3 8">Diaminopimelate epimerase</fullName>
        <shortName evidence="8">DAP epimerase</shortName>
        <ecNumber evidence="3 8">5.1.1.7</ecNumber>
    </recommendedName>
    <alternativeName>
        <fullName evidence="8">PLP-independent amino acid racemase</fullName>
    </alternativeName>
</protein>
<keyword evidence="8" id="KW-0963">Cytoplasm</keyword>
<dbReference type="Proteomes" id="UP000183315">
    <property type="component" value="Unassembled WGS sequence"/>
</dbReference>
<evidence type="ECO:0000256" key="3">
    <source>
        <dbReference type="ARBA" id="ARBA00013080"/>
    </source>
</evidence>
<evidence type="ECO:0000256" key="8">
    <source>
        <dbReference type="HAMAP-Rule" id="MF_00197"/>
    </source>
</evidence>
<dbReference type="Pfam" id="PF01678">
    <property type="entry name" value="DAP_epimerase"/>
    <property type="match status" value="2"/>
</dbReference>
<proteinExistence type="inferred from homology"/>
<dbReference type="AlphaFoldDB" id="A0A1H6Z1Y8"/>
<keyword evidence="5 8" id="KW-0457">Lysine biosynthesis</keyword>
<comment type="catalytic activity">
    <reaction evidence="7 8">
        <text>(2S,6S)-2,6-diaminopimelate = meso-2,6-diaminopimelate</text>
        <dbReference type="Rhea" id="RHEA:15393"/>
        <dbReference type="ChEBI" id="CHEBI:57609"/>
        <dbReference type="ChEBI" id="CHEBI:57791"/>
        <dbReference type="EC" id="5.1.1.7"/>
    </reaction>
</comment>
<comment type="subcellular location">
    <subcellularLocation>
        <location evidence="8">Cytoplasm</location>
    </subcellularLocation>
</comment>
<evidence type="ECO:0000256" key="7">
    <source>
        <dbReference type="ARBA" id="ARBA00051712"/>
    </source>
</evidence>
<evidence type="ECO:0000313" key="11">
    <source>
        <dbReference type="Proteomes" id="UP000183315"/>
    </source>
</evidence>
<evidence type="ECO:0000256" key="2">
    <source>
        <dbReference type="ARBA" id="ARBA00010219"/>
    </source>
</evidence>
<accession>A0A1H6Z1Y8</accession>
<feature type="binding site" evidence="8">
    <location>
        <position position="163"/>
    </location>
    <ligand>
        <name>substrate</name>
    </ligand>
</feature>
<dbReference type="OrthoDB" id="9805408at2"/>
<comment type="similarity">
    <text evidence="2 8">Belongs to the diaminopimelate epimerase family.</text>
</comment>
<dbReference type="GO" id="GO:0008837">
    <property type="term" value="F:diaminopimelate epimerase activity"/>
    <property type="evidence" value="ECO:0007669"/>
    <property type="project" value="UniProtKB-UniRule"/>
</dbReference>
<dbReference type="SUPFAM" id="SSF54506">
    <property type="entry name" value="Diaminopimelate epimerase-like"/>
    <property type="match status" value="2"/>
</dbReference>
<comment type="pathway">
    <text evidence="1 8">Amino-acid biosynthesis; L-lysine biosynthesis via DAP pathway; DL-2,6-diaminopimelate from LL-2,6-diaminopimelate: step 1/1.</text>
</comment>
<sequence length="291" mass="30033">MTALAFTKGHGTENDFVLLFDPHGQVDLDPGLVRYLCDRRAGIGGDGVIRAVRAGGLEAGAGLAPATWFMDYWNADGTTSEMCGNGARVFGAFLEAEAGEELGGGTEFATRGGPRTVRSLGGGRYAIGMGAYRVGDATDGFDSEVAARGLEPVRPALSVDMGNPHHVVALADVGELAALDLTEAPEVRPVPPHGTNVEFAVALGYEERDGETRGRVRMRVHERGSGETRSCGTGACAVALAMRTWAGVGAPDVWDVEVPGGEVTVRIVGGTTVLEGPAVLVATGTVETPAG</sequence>
<comment type="function">
    <text evidence="8">Catalyzes the stereoinversion of LL-2,6-diaminopimelate (L,L-DAP) to meso-diaminopimelate (meso-DAP), a precursor of L-lysine and an essential component of the bacterial peptidoglycan.</text>
</comment>
<dbReference type="EMBL" id="FNZI01000004">
    <property type="protein sequence ID" value="SEJ47543.1"/>
    <property type="molecule type" value="Genomic_DNA"/>
</dbReference>
<gene>
    <name evidence="8" type="primary">dapF</name>
    <name evidence="10" type="ORF">SAMN05421637_1927</name>
</gene>
<evidence type="ECO:0000256" key="9">
    <source>
        <dbReference type="PROSITE-ProRule" id="PRU10125"/>
    </source>
</evidence>
<dbReference type="GO" id="GO:0005829">
    <property type="term" value="C:cytosol"/>
    <property type="evidence" value="ECO:0007669"/>
    <property type="project" value="TreeGrafter"/>
</dbReference>
<dbReference type="Gene3D" id="3.10.310.10">
    <property type="entry name" value="Diaminopimelate Epimerase, Chain A, domain 1"/>
    <property type="match status" value="2"/>
</dbReference>
<dbReference type="PROSITE" id="PS01326">
    <property type="entry name" value="DAP_EPIMERASE"/>
    <property type="match status" value="1"/>
</dbReference>
<evidence type="ECO:0000256" key="6">
    <source>
        <dbReference type="ARBA" id="ARBA00023235"/>
    </source>
</evidence>
<dbReference type="STRING" id="1043493.SAMN05421637_1927"/>
<feature type="binding site" evidence="8">
    <location>
        <position position="74"/>
    </location>
    <ligand>
        <name>substrate</name>
    </ligand>
</feature>
<keyword evidence="4 8" id="KW-0028">Amino-acid biosynthesis</keyword>
<dbReference type="eggNOG" id="COG0253">
    <property type="taxonomic scope" value="Bacteria"/>
</dbReference>
<evidence type="ECO:0000256" key="1">
    <source>
        <dbReference type="ARBA" id="ARBA00005196"/>
    </source>
</evidence>
<dbReference type="PANTHER" id="PTHR31689:SF0">
    <property type="entry name" value="DIAMINOPIMELATE EPIMERASE"/>
    <property type="match status" value="1"/>
</dbReference>
<dbReference type="NCBIfam" id="TIGR00652">
    <property type="entry name" value="DapF"/>
    <property type="match status" value="1"/>
</dbReference>
<dbReference type="EC" id="5.1.1.7" evidence="3 8"/>
<dbReference type="UniPathway" id="UPA00034">
    <property type="reaction ID" value="UER00025"/>
</dbReference>
<dbReference type="InterPro" id="IPR018510">
    <property type="entry name" value="DAP_epimerase_AS"/>
</dbReference>